<evidence type="ECO:0000256" key="3">
    <source>
        <dbReference type="ARBA" id="ARBA00007967"/>
    </source>
</evidence>
<dbReference type="EMBL" id="OX459119">
    <property type="protein sequence ID" value="CAI9096080.1"/>
    <property type="molecule type" value="Genomic_DNA"/>
</dbReference>
<evidence type="ECO:0000313" key="9">
    <source>
        <dbReference type="Proteomes" id="UP001161247"/>
    </source>
</evidence>
<dbReference type="Gene3D" id="1.10.1200.270">
    <property type="entry name" value="Methyltransferase, alpha-helical capping domain"/>
    <property type="match status" value="1"/>
</dbReference>
<dbReference type="GO" id="GO:0032259">
    <property type="term" value="P:methylation"/>
    <property type="evidence" value="ECO:0007669"/>
    <property type="project" value="UniProtKB-KW"/>
</dbReference>
<keyword evidence="9" id="KW-1185">Reference proteome</keyword>
<dbReference type="PANTHER" id="PTHR31009">
    <property type="entry name" value="S-ADENOSYL-L-METHIONINE:CARBOXYL METHYLTRANSFERASE FAMILY PROTEIN"/>
    <property type="match status" value="1"/>
</dbReference>
<dbReference type="GO" id="GO:0046872">
    <property type="term" value="F:metal ion binding"/>
    <property type="evidence" value="ECO:0007669"/>
    <property type="project" value="UniProtKB-KW"/>
</dbReference>
<dbReference type="Proteomes" id="UP001161247">
    <property type="component" value="Chromosome 2"/>
</dbReference>
<dbReference type="InterPro" id="IPR005299">
    <property type="entry name" value="MeTrfase_7"/>
</dbReference>
<dbReference type="GO" id="GO:0008168">
    <property type="term" value="F:methyltransferase activity"/>
    <property type="evidence" value="ECO:0007669"/>
    <property type="project" value="UniProtKB-KW"/>
</dbReference>
<gene>
    <name evidence="8" type="ORF">OLC1_LOCUS6915</name>
</gene>
<evidence type="ECO:0000256" key="5">
    <source>
        <dbReference type="ARBA" id="ARBA00022679"/>
    </source>
</evidence>
<evidence type="ECO:0000256" key="1">
    <source>
        <dbReference type="ARBA" id="ARBA00001946"/>
    </source>
</evidence>
<accession>A0AAV1CL44</accession>
<dbReference type="InterPro" id="IPR042086">
    <property type="entry name" value="MeTrfase_capping"/>
</dbReference>
<proteinExistence type="inferred from homology"/>
<name>A0AAV1CL44_OLDCO</name>
<keyword evidence="4" id="KW-0489">Methyltransferase</keyword>
<evidence type="ECO:0000313" key="8">
    <source>
        <dbReference type="EMBL" id="CAI9096080.1"/>
    </source>
</evidence>
<organism evidence="8 9">
    <name type="scientific">Oldenlandia corymbosa var. corymbosa</name>
    <dbReference type="NCBI Taxonomy" id="529605"/>
    <lineage>
        <taxon>Eukaryota</taxon>
        <taxon>Viridiplantae</taxon>
        <taxon>Streptophyta</taxon>
        <taxon>Embryophyta</taxon>
        <taxon>Tracheophyta</taxon>
        <taxon>Spermatophyta</taxon>
        <taxon>Magnoliopsida</taxon>
        <taxon>eudicotyledons</taxon>
        <taxon>Gunneridae</taxon>
        <taxon>Pentapetalae</taxon>
        <taxon>asterids</taxon>
        <taxon>lamiids</taxon>
        <taxon>Gentianales</taxon>
        <taxon>Rubiaceae</taxon>
        <taxon>Rubioideae</taxon>
        <taxon>Spermacoceae</taxon>
        <taxon>Hedyotis-Oldenlandia complex</taxon>
        <taxon>Oldenlandia</taxon>
    </lineage>
</organism>
<keyword evidence="7" id="KW-0460">Magnesium</keyword>
<evidence type="ECO:0000256" key="7">
    <source>
        <dbReference type="ARBA" id="ARBA00022842"/>
    </source>
</evidence>
<keyword evidence="6" id="KW-0479">Metal-binding</keyword>
<evidence type="ECO:0000256" key="6">
    <source>
        <dbReference type="ARBA" id="ARBA00022723"/>
    </source>
</evidence>
<dbReference type="Gene3D" id="3.40.50.150">
    <property type="entry name" value="Vaccinia Virus protein VP39"/>
    <property type="match status" value="1"/>
</dbReference>
<sequence>MEGSIVMNGGEGPKSYFRNSKLQKIFLDGAMILLMNSIEESLDLKNRTKIFSIADLGCSTGPNTFFCVNHMIEAVQQKYDNTLCPDDEPEFHVFFNDQVGNDFNTLFKSLPSKRQYMAAGVPGSFYRRLFPRSSMNLIHSSISLHWLQRVPEGVMNKDSPYWNKGRITYAKSPTQVVNAFRDQFFRDLKDFLKARSEELVPGGLLAMIMLGRPEGTSPPEAIHIHTMECLGDAASDLVKEGVMGEDVVDSFNLPVFFPALSEVEQVLDSFKQYLTIERLQEIDAPIGRLDAQFLSAHFRAILQGTVCEHFGPKLTEQIFDKFPHKLESFMNTKDFARPGKATHQFALVKRKDVPS</sequence>
<dbReference type="Pfam" id="PF03492">
    <property type="entry name" value="Methyltransf_7"/>
    <property type="match status" value="1"/>
</dbReference>
<keyword evidence="5" id="KW-0808">Transferase</keyword>
<dbReference type="InterPro" id="IPR029063">
    <property type="entry name" value="SAM-dependent_MTases_sf"/>
</dbReference>
<evidence type="ECO:0000256" key="2">
    <source>
        <dbReference type="ARBA" id="ARBA00004913"/>
    </source>
</evidence>
<comment type="pathway">
    <text evidence="2">Alkaloid biosynthesis.</text>
</comment>
<comment type="cofactor">
    <cofactor evidence="1">
        <name>Mg(2+)</name>
        <dbReference type="ChEBI" id="CHEBI:18420"/>
    </cofactor>
</comment>
<comment type="similarity">
    <text evidence="3">Belongs to the methyltransferase superfamily. Type-7 methyltransferase family.</text>
</comment>
<dbReference type="AlphaFoldDB" id="A0AAV1CL44"/>
<reference evidence="8" key="1">
    <citation type="submission" date="2023-03" db="EMBL/GenBank/DDBJ databases">
        <authorList>
            <person name="Julca I."/>
        </authorList>
    </citation>
    <scope>NUCLEOTIDE SEQUENCE</scope>
</reference>
<protein>
    <submittedName>
        <fullName evidence="8">OLC1v1032151C1</fullName>
    </submittedName>
</protein>
<dbReference type="SUPFAM" id="SSF53335">
    <property type="entry name" value="S-adenosyl-L-methionine-dependent methyltransferases"/>
    <property type="match status" value="1"/>
</dbReference>
<evidence type="ECO:0000256" key="4">
    <source>
        <dbReference type="ARBA" id="ARBA00022603"/>
    </source>
</evidence>